<sequence>MDSKKRSLEIRIWDKPFFSDFNQAEKLFWWFVNTKCDNVGVYQHNCKLAEFHCGGELDLNSFVKKIGSSEYPISFLDESTLWLEYFVRETWGTLSTGNNLGPSCYKLLVKHGLLEEFISKYPNCINKKAFLDSGFTLPQVKDKPGAKDQNKQQIQGQTKASADAINISINEDISSILINKFKKINRNVLQDISDIALEGHISKTLEILEEKGIDDPVSYLIQKADEMVEKYESDKDVEKEFNIEEFLFNINCESVDDIPF</sequence>
<dbReference type="OrthoDB" id="1525371at2"/>
<evidence type="ECO:0000313" key="1">
    <source>
        <dbReference type="EMBL" id="PAU95396.1"/>
    </source>
</evidence>
<dbReference type="RefSeq" id="WP_095605523.1">
    <property type="nucleotide sequence ID" value="NZ_NSKE01000002.1"/>
</dbReference>
<comment type="caution">
    <text evidence="1">The sequence shown here is derived from an EMBL/GenBank/DDBJ whole genome shotgun (WGS) entry which is preliminary data.</text>
</comment>
<evidence type="ECO:0000313" key="2">
    <source>
        <dbReference type="Proteomes" id="UP000218831"/>
    </source>
</evidence>
<dbReference type="EMBL" id="NSKE01000002">
    <property type="protein sequence ID" value="PAU95396.1"/>
    <property type="molecule type" value="Genomic_DNA"/>
</dbReference>
<dbReference type="AlphaFoldDB" id="A0A2A2GCL2"/>
<keyword evidence="2" id="KW-1185">Reference proteome</keyword>
<dbReference type="Proteomes" id="UP000218831">
    <property type="component" value="Unassembled WGS sequence"/>
</dbReference>
<accession>A0A2A2GCL2</accession>
<protein>
    <submittedName>
        <fullName evidence="1">Uncharacterized protein</fullName>
    </submittedName>
</protein>
<name>A0A2A2GCL2_9BACT</name>
<gene>
    <name evidence="1" type="ORF">CK503_04155</name>
</gene>
<reference evidence="1 2" key="1">
    <citation type="submission" date="2017-08" db="EMBL/GenBank/DDBJ databases">
        <title>Aliifodinibius alkalisoli sp. nov., isolated from saline alkaline soil.</title>
        <authorList>
            <person name="Liu D."/>
            <person name="Zhang G."/>
        </authorList>
    </citation>
    <scope>NUCLEOTIDE SEQUENCE [LARGE SCALE GENOMIC DNA]</scope>
    <source>
        <strain evidence="1 2">WN023</strain>
    </source>
</reference>
<proteinExistence type="predicted"/>
<organism evidence="1 2">
    <name type="scientific">Fodinibius salipaludis</name>
    <dbReference type="NCBI Taxonomy" id="2032627"/>
    <lineage>
        <taxon>Bacteria</taxon>
        <taxon>Pseudomonadati</taxon>
        <taxon>Balneolota</taxon>
        <taxon>Balneolia</taxon>
        <taxon>Balneolales</taxon>
        <taxon>Balneolaceae</taxon>
        <taxon>Fodinibius</taxon>
    </lineage>
</organism>